<comment type="caution">
    <text evidence="1">The sequence shown here is derived from an EMBL/GenBank/DDBJ whole genome shotgun (WGS) entry which is preliminary data.</text>
</comment>
<gene>
    <name evidence="1" type="ORF">HMPREF9220_1365</name>
</gene>
<name>E4L772_9FIRM</name>
<proteinExistence type="predicted"/>
<sequence>MFPVSGSNRLGNFSKHTGVKCNFINMFMECLERRLEGGQ</sequence>
<evidence type="ECO:0000313" key="2">
    <source>
        <dbReference type="Proteomes" id="UP000004594"/>
    </source>
</evidence>
<evidence type="ECO:0000313" key="1">
    <source>
        <dbReference type="EMBL" id="EFR43337.1"/>
    </source>
</evidence>
<reference evidence="1 2" key="1">
    <citation type="submission" date="2010-11" db="EMBL/GenBank/DDBJ databases">
        <authorList>
            <person name="Durkin A.S."/>
            <person name="Madupu R."/>
            <person name="Torralba M."/>
            <person name="Gillis M."/>
            <person name="Methe B."/>
            <person name="Sutton G."/>
            <person name="Nelson K.E."/>
        </authorList>
    </citation>
    <scope>NUCLEOTIDE SEQUENCE [LARGE SCALE GENOMIC DNA]</scope>
    <source>
        <strain evidence="1 2">UPII 345-E</strain>
    </source>
</reference>
<dbReference type="AlphaFoldDB" id="E4L772"/>
<protein>
    <submittedName>
        <fullName evidence="1">Uncharacterized protein</fullName>
    </submittedName>
</protein>
<accession>E4L772</accession>
<dbReference type="Proteomes" id="UP000004594">
    <property type="component" value="Unassembled WGS sequence"/>
</dbReference>
<organism evidence="1 2">
    <name type="scientific">Dialister micraerophilus UPII 345-E</name>
    <dbReference type="NCBI Taxonomy" id="910314"/>
    <lineage>
        <taxon>Bacteria</taxon>
        <taxon>Bacillati</taxon>
        <taxon>Bacillota</taxon>
        <taxon>Negativicutes</taxon>
        <taxon>Veillonellales</taxon>
        <taxon>Veillonellaceae</taxon>
        <taxon>Dialister</taxon>
    </lineage>
</organism>
<dbReference type="EMBL" id="AENT01000001">
    <property type="protein sequence ID" value="EFR43337.1"/>
    <property type="molecule type" value="Genomic_DNA"/>
</dbReference>